<name>A0A7W5FJ41_9ACTN</name>
<proteinExistence type="predicted"/>
<evidence type="ECO:0000313" key="2">
    <source>
        <dbReference type="Proteomes" id="UP000590749"/>
    </source>
</evidence>
<dbReference type="EMBL" id="JACHXF010000023">
    <property type="protein sequence ID" value="MBB3100197.1"/>
    <property type="molecule type" value="Genomic_DNA"/>
</dbReference>
<protein>
    <submittedName>
        <fullName evidence="1">Uncharacterized protein</fullName>
    </submittedName>
</protein>
<comment type="caution">
    <text evidence="1">The sequence shown here is derived from an EMBL/GenBank/DDBJ whole genome shotgun (WGS) entry which is preliminary data.</text>
</comment>
<gene>
    <name evidence="1" type="ORF">FHR83_007917</name>
</gene>
<accession>A0A7W5FJ41</accession>
<reference evidence="1 2" key="1">
    <citation type="submission" date="2020-08" db="EMBL/GenBank/DDBJ databases">
        <title>Genomic Encyclopedia of Type Strains, Phase III (KMG-III): the genomes of soil and plant-associated and newly described type strains.</title>
        <authorList>
            <person name="Whitman W."/>
        </authorList>
    </citation>
    <scope>NUCLEOTIDE SEQUENCE [LARGE SCALE GENOMIC DNA]</scope>
    <source>
        <strain evidence="1 2">CECT 3287</strain>
    </source>
</reference>
<keyword evidence="2" id="KW-1185">Reference proteome</keyword>
<dbReference type="Proteomes" id="UP000590749">
    <property type="component" value="Unassembled WGS sequence"/>
</dbReference>
<dbReference type="Pfam" id="PF03682">
    <property type="entry name" value="UPF0158"/>
    <property type="match status" value="1"/>
</dbReference>
<dbReference type="RefSeq" id="WP_203833933.1">
    <property type="nucleotide sequence ID" value="NZ_BMPW01000012.1"/>
</dbReference>
<dbReference type="AlphaFoldDB" id="A0A7W5FJ41"/>
<evidence type="ECO:0000313" key="1">
    <source>
        <dbReference type="EMBL" id="MBB3100197.1"/>
    </source>
</evidence>
<organism evidence="1 2">
    <name type="scientific">Actinoplanes campanulatus</name>
    <dbReference type="NCBI Taxonomy" id="113559"/>
    <lineage>
        <taxon>Bacteria</taxon>
        <taxon>Bacillati</taxon>
        <taxon>Actinomycetota</taxon>
        <taxon>Actinomycetes</taxon>
        <taxon>Micromonosporales</taxon>
        <taxon>Micromonosporaceae</taxon>
        <taxon>Actinoplanes</taxon>
    </lineage>
</organism>
<dbReference type="InterPro" id="IPR005361">
    <property type="entry name" value="UPF0158"/>
</dbReference>
<sequence length="168" mass="19206">MTGVGARNGGVILEIERFDLDEIAFALSDQNLYEEHRHLIDPGTGKIVLWTREGGIDGTNPVDLDDLDLPVIRPLPSYVWYQDMADFIDLVSDDRASRRLVRAITGRGAFRRFKIELNEEYPHLLQPWYDFRDTRAARRAVEWLLDESLIGSAAADRFFAEHPDPPVP</sequence>